<dbReference type="AlphaFoldDB" id="I2NAS8"/>
<sequence>MTEPLTAAAPLWRPLALADAPRLAALLAVCEAADGGVGAVPSAADVREDLSAPGIDLDAGTTSVWCGDEPTAYATTRVRERSGPVHQLALDIAVHPAHRTGPVIRRLVDWCRSTGARRHHELYDGVPLELHIRTHHGRGWLAEALDGAGYRRERSYRGLRVDLHRENQRLAGAPAIPDGTEIVPFDDALDAPLLAARNAIFAHNWGSAPMTARTWRHTITGDPCFRPGTSFLLLSRRNRDILCYLLSTEPGGVSADRELYLANAGTQPALHGRGLYRAVFTHTLVRAKEQGYRWAVADVDTTNPMATGGFYERMGLRPFRTWTTHVLPFTPQPRRPSP</sequence>
<protein>
    <submittedName>
        <fullName evidence="1">Uncharacterized protein</fullName>
    </submittedName>
</protein>
<dbReference type="Gene3D" id="3.40.630.30">
    <property type="match status" value="1"/>
</dbReference>
<dbReference type="GO" id="GO:0016747">
    <property type="term" value="F:acyltransferase activity, transferring groups other than amino-acyl groups"/>
    <property type="evidence" value="ECO:0007669"/>
    <property type="project" value="InterPro"/>
</dbReference>
<keyword evidence="2" id="KW-1185">Reference proteome</keyword>
<dbReference type="RefSeq" id="WP_006345020.1">
    <property type="nucleotide sequence ID" value="NZ_CP029159.1"/>
</dbReference>
<evidence type="ECO:0000313" key="1">
    <source>
        <dbReference type="EMBL" id="QKM66179.1"/>
    </source>
</evidence>
<dbReference type="InterPro" id="IPR016181">
    <property type="entry name" value="Acyl_CoA_acyltransferase"/>
</dbReference>
<dbReference type="PROSITE" id="PS51186">
    <property type="entry name" value="GNAT"/>
    <property type="match status" value="1"/>
</dbReference>
<gene>
    <name evidence="1" type="ORF">STSU_002375</name>
</gene>
<evidence type="ECO:0000313" key="2">
    <source>
        <dbReference type="Proteomes" id="UP000005940"/>
    </source>
</evidence>
<proteinExistence type="predicted"/>
<accession>I2NAS8</accession>
<reference evidence="1 2" key="1">
    <citation type="journal article" date="2012" name="J. Bacteriol.">
        <title>Draft genome of Streptomyces tsukubaensis NRRL 18488, the producer of the clinically important immunosuppressant tacrolimus (FK506).</title>
        <authorList>
            <person name="Barreiro C."/>
            <person name="Prieto C."/>
            <person name="Sola-Landa A."/>
            <person name="Solera E."/>
            <person name="Martinez-Castro M."/>
            <person name="Perez-Redondo R."/>
            <person name="Garcia-Estrada C."/>
            <person name="Aparicio J.F."/>
            <person name="Fernandez-Martinez L.T."/>
            <person name="Santos-Aberturas J."/>
            <person name="Salehi-Najafabadi Z."/>
            <person name="Rodriguez-Garcia A."/>
            <person name="Tauch A."/>
            <person name="Martin J.F."/>
        </authorList>
    </citation>
    <scope>NUCLEOTIDE SEQUENCE [LARGE SCALE GENOMIC DNA]</scope>
    <source>
        <strain evidence="2">DSM 42081 / NBRC 108919 / NRRL 18488 / 9993</strain>
    </source>
</reference>
<dbReference type="SUPFAM" id="SSF55729">
    <property type="entry name" value="Acyl-CoA N-acyltransferases (Nat)"/>
    <property type="match status" value="2"/>
</dbReference>
<organism evidence="1 2">
    <name type="scientific">Streptomyces tsukubensis (strain DSM 42081 / NBRC 108919 / NRRL 18488 / 9993)</name>
    <dbReference type="NCBI Taxonomy" id="1114943"/>
    <lineage>
        <taxon>Bacteria</taxon>
        <taxon>Bacillati</taxon>
        <taxon>Actinomycetota</taxon>
        <taxon>Actinomycetes</taxon>
        <taxon>Kitasatosporales</taxon>
        <taxon>Streptomycetaceae</taxon>
        <taxon>Streptomyces</taxon>
    </lineage>
</organism>
<dbReference type="EMBL" id="CP029159">
    <property type="protein sequence ID" value="QKM66179.1"/>
    <property type="molecule type" value="Genomic_DNA"/>
</dbReference>
<dbReference type="InterPro" id="IPR000182">
    <property type="entry name" value="GNAT_dom"/>
</dbReference>
<name>I2NAS8_STRT9</name>
<dbReference type="Proteomes" id="UP000005940">
    <property type="component" value="Chromosome"/>
</dbReference>